<dbReference type="OrthoDB" id="4467622at2"/>
<gene>
    <name evidence="1" type="ORF">SAMN05421870_107207</name>
</gene>
<sequence>MSDLAGIHKQCTAEGGLTRVTLGALREELGYRKLGSGVLTEIADELAETDLGYFPRETLDSRCNTVPRKEQGVWVYVRDGSTRAAVLDAVLDPGRVNVRRILDGLAEGNLGALSPQERLDRISAIVNAKEDA</sequence>
<dbReference type="RefSeq" id="WP_075001128.1">
    <property type="nucleotide sequence ID" value="NZ_FOGO01000007.1"/>
</dbReference>
<name>A0A1H9U1P6_9ACTN</name>
<keyword evidence="2" id="KW-1185">Reference proteome</keyword>
<dbReference type="EMBL" id="FOGO01000007">
    <property type="protein sequence ID" value="SES03151.1"/>
    <property type="molecule type" value="Genomic_DNA"/>
</dbReference>
<dbReference type="Proteomes" id="UP000182841">
    <property type="component" value="Unassembled WGS sequence"/>
</dbReference>
<organism evidence="1 2">
    <name type="scientific">Streptomyces qinglanensis</name>
    <dbReference type="NCBI Taxonomy" id="943816"/>
    <lineage>
        <taxon>Bacteria</taxon>
        <taxon>Bacillati</taxon>
        <taxon>Actinomycetota</taxon>
        <taxon>Actinomycetes</taxon>
        <taxon>Kitasatosporales</taxon>
        <taxon>Streptomycetaceae</taxon>
        <taxon>Streptomyces</taxon>
    </lineage>
</organism>
<dbReference type="AlphaFoldDB" id="A0A1H9U1P6"/>
<evidence type="ECO:0000313" key="1">
    <source>
        <dbReference type="EMBL" id="SES03151.1"/>
    </source>
</evidence>
<proteinExistence type="predicted"/>
<accession>A0A1H9U1P6</accession>
<protein>
    <submittedName>
        <fullName evidence="1">Uncharacterized protein</fullName>
    </submittedName>
</protein>
<reference evidence="2" key="1">
    <citation type="submission" date="2016-10" db="EMBL/GenBank/DDBJ databases">
        <authorList>
            <person name="Varghese N."/>
            <person name="Submissions S."/>
        </authorList>
    </citation>
    <scope>NUCLEOTIDE SEQUENCE [LARGE SCALE GENOMIC DNA]</scope>
    <source>
        <strain evidence="2">CGMCC 4.6825</strain>
    </source>
</reference>
<evidence type="ECO:0000313" key="2">
    <source>
        <dbReference type="Proteomes" id="UP000182841"/>
    </source>
</evidence>